<dbReference type="InterPro" id="IPR009506">
    <property type="entry name" value="YjiS-like"/>
</dbReference>
<dbReference type="Pfam" id="PF06568">
    <property type="entry name" value="YjiS-like"/>
    <property type="match status" value="1"/>
</dbReference>
<keyword evidence="3" id="KW-1185">Reference proteome</keyword>
<feature type="domain" description="YjiS-like" evidence="1">
    <location>
        <begin position="29"/>
        <end position="61"/>
    </location>
</feature>
<protein>
    <submittedName>
        <fullName evidence="2">DUF1127 domain-containing protein</fullName>
    </submittedName>
</protein>
<dbReference type="Proteomes" id="UP000255207">
    <property type="component" value="Unassembled WGS sequence"/>
</dbReference>
<gene>
    <name evidence="2" type="ORF">DWE98_27240</name>
</gene>
<evidence type="ECO:0000259" key="1">
    <source>
        <dbReference type="Pfam" id="PF06568"/>
    </source>
</evidence>
<proteinExistence type="predicted"/>
<accession>A0A370KY66</accession>
<evidence type="ECO:0000313" key="2">
    <source>
        <dbReference type="EMBL" id="RDJ19921.1"/>
    </source>
</evidence>
<evidence type="ECO:0000313" key="3">
    <source>
        <dbReference type="Proteomes" id="UP000255207"/>
    </source>
</evidence>
<dbReference type="EMBL" id="QQTP01000025">
    <property type="protein sequence ID" value="RDJ19921.1"/>
    <property type="molecule type" value="Genomic_DNA"/>
</dbReference>
<dbReference type="AlphaFoldDB" id="A0A370KY66"/>
<sequence>MFASPAIAHLSFSAVLLPRGILLRSLLQLEAWLDARRSARALYFMDDRGLSDLGLSRSDVERINADVNRPAGLA</sequence>
<comment type="caution">
    <text evidence="2">The sequence shown here is derived from an EMBL/GenBank/DDBJ whole genome shotgun (WGS) entry which is preliminary data.</text>
</comment>
<name>A0A370KY66_9HYPH</name>
<reference evidence="3" key="1">
    <citation type="submission" date="2018-07" db="EMBL/GenBank/DDBJ databases">
        <authorList>
            <person name="Safronova V.I."/>
            <person name="Chirak E.R."/>
            <person name="Sazanova A.L."/>
        </authorList>
    </citation>
    <scope>NUCLEOTIDE SEQUENCE [LARGE SCALE GENOMIC DNA]</scope>
    <source>
        <strain evidence="3">RCAM04685</strain>
    </source>
</reference>
<organism evidence="2 3">
    <name type="scientific">Bosea caraganae</name>
    <dbReference type="NCBI Taxonomy" id="2763117"/>
    <lineage>
        <taxon>Bacteria</taxon>
        <taxon>Pseudomonadati</taxon>
        <taxon>Pseudomonadota</taxon>
        <taxon>Alphaproteobacteria</taxon>
        <taxon>Hyphomicrobiales</taxon>
        <taxon>Boseaceae</taxon>
        <taxon>Bosea</taxon>
    </lineage>
</organism>